<reference evidence="1" key="1">
    <citation type="submission" date="2016-03" db="EMBL/GenBank/DDBJ databases">
        <title>Complete sequence of the second linear plasmid SAP2 of Streptomyces avermitilis.</title>
        <authorList>
            <person name="Ikeda H."/>
        </authorList>
    </citation>
    <scope>NUCLEOTIDE SEQUENCE</scope>
    <source>
        <strain evidence="1">MA-4680</strain>
        <plasmid evidence="1">SAP2</plasmid>
    </source>
</reference>
<organism evidence="1">
    <name type="scientific">Streptomyces avermitilis (strain ATCC 31267 / DSM 46492 / JCM 5070 / NBRC 14893 / NCIMB 12804 / NRRL 8165 / MA-4680)</name>
    <dbReference type="NCBI Taxonomy" id="227882"/>
    <lineage>
        <taxon>Bacteria</taxon>
        <taxon>Bacillati</taxon>
        <taxon>Actinomycetota</taxon>
        <taxon>Actinomycetes</taxon>
        <taxon>Kitasatosporales</taxon>
        <taxon>Streptomycetaceae</taxon>
        <taxon>Streptomyces</taxon>
    </lineage>
</organism>
<name>A0A143SZ87_STRAW</name>
<sequence length="186" mass="21265">MATRVRNEGVVEAVRRIGGRQIHSSHGGGCLPWREITLDHHDRTRAHHRLEIRWLKTVAFAHLDYPDARQVLQVVRWRKDFTSGKLTIERVYLITSLPPGTATGPQLAAWNRGHWHIQNLLHHVRDRTFREDDSKIHVGRLPRIMAGLRNLAIGVHRQDGRTNIAAALRYTARDCRRSPTALGLTG</sequence>
<dbReference type="AlphaFoldDB" id="A0A143SZ87"/>
<protein>
    <submittedName>
        <fullName evidence="1">Putative ISAs1 family transposase</fullName>
    </submittedName>
</protein>
<geneLocation type="plasmid" evidence="1">
    <name>SAP2</name>
</geneLocation>
<accession>A0A143SZ87</accession>
<keyword evidence="1" id="KW-0614">Plasmid</keyword>
<proteinExistence type="predicted"/>
<evidence type="ECO:0000313" key="1">
    <source>
        <dbReference type="EMBL" id="BAU77477.1"/>
    </source>
</evidence>
<gene>
    <name evidence="1" type="ORF">SAVERM_2p033</name>
</gene>
<dbReference type="EMBL" id="AP017380">
    <property type="protein sequence ID" value="BAU77477.1"/>
    <property type="molecule type" value="Genomic_DNA"/>
</dbReference>